<protein>
    <submittedName>
        <fullName evidence="2">Carbohydrate-binding family 9-like protein</fullName>
    </submittedName>
</protein>
<evidence type="ECO:0000313" key="2">
    <source>
        <dbReference type="EMBL" id="MEN7549634.1"/>
    </source>
</evidence>
<reference evidence="2 3" key="1">
    <citation type="submission" date="2024-04" db="EMBL/GenBank/DDBJ databases">
        <title>Novel genus in family Flammeovirgaceae.</title>
        <authorList>
            <person name="Nguyen T.H."/>
            <person name="Vuong T.Q."/>
            <person name="Le H."/>
            <person name="Kim S.-G."/>
        </authorList>
    </citation>
    <scope>NUCLEOTIDE SEQUENCE [LARGE SCALE GENOMIC DNA]</scope>
    <source>
        <strain evidence="2 3">JCM 23209</strain>
    </source>
</reference>
<feature type="domain" description="Carbohydrate-binding" evidence="1">
    <location>
        <begin position="52"/>
        <end position="173"/>
    </location>
</feature>
<dbReference type="SUPFAM" id="SSF49344">
    <property type="entry name" value="CBD9-like"/>
    <property type="match status" value="1"/>
</dbReference>
<dbReference type="RefSeq" id="WP_346822413.1">
    <property type="nucleotide sequence ID" value="NZ_JBDKWZ010000009.1"/>
</dbReference>
<dbReference type="AlphaFoldDB" id="A0AAW9SBA7"/>
<sequence length="372" mass="44144">MRRICTLLVLSYTFLWGMEVSGQTANTPAMQPKLPFNPRQYLCYKTPYELTIDGKMDEDIWEKTPWTEDFEDIEGHLKPKPLYRTRTKMLWDENYLYVAAELEEPHIWANITERDAIMYFNNDFEIFIDPDGDTHLYYEFEYNAYATRWDLILVKPYRDGGPYMNAWDVRGMLVATHLDGTINHPNDVDKSWSIEVALPWELLKEANPNRKIPKPGDQWRINFSRVQWQHEIIDGNYKKKVDPETGKRLPEYNWVWSPQGVINMHYPEMWGFLQFSGKEAGTESDTFQFNPDEDLKWALRQVYYRMREHKQKTGKYTNDPQALGIKYIKANGIDELKVNIQHTERLFEASATHPKTQSTYCIRQDGLIWKLN</sequence>
<dbReference type="PANTHER" id="PTHR35532:SF5">
    <property type="entry name" value="CARBOHYDRATE-BINDING DOMAIN-CONTAINING PROTEIN"/>
    <property type="match status" value="1"/>
</dbReference>
<keyword evidence="3" id="KW-1185">Reference proteome</keyword>
<evidence type="ECO:0000313" key="3">
    <source>
        <dbReference type="Proteomes" id="UP001403385"/>
    </source>
</evidence>
<dbReference type="Pfam" id="PF06452">
    <property type="entry name" value="CBM9_1"/>
    <property type="match status" value="1"/>
</dbReference>
<dbReference type="GO" id="GO:0030246">
    <property type="term" value="F:carbohydrate binding"/>
    <property type="evidence" value="ECO:0007669"/>
    <property type="project" value="InterPro"/>
</dbReference>
<comment type="caution">
    <text evidence="2">The sequence shown here is derived from an EMBL/GenBank/DDBJ whole genome shotgun (WGS) entry which is preliminary data.</text>
</comment>
<dbReference type="Gene3D" id="2.60.40.1190">
    <property type="match status" value="1"/>
</dbReference>
<dbReference type="Proteomes" id="UP001403385">
    <property type="component" value="Unassembled WGS sequence"/>
</dbReference>
<dbReference type="PANTHER" id="PTHR35532">
    <property type="entry name" value="SIMILAR TO POLYHYDROXYALKANOATE DEPOLYMERASE"/>
    <property type="match status" value="1"/>
</dbReference>
<accession>A0AAW9SBA7</accession>
<organism evidence="2 3">
    <name type="scientific">Rapidithrix thailandica</name>
    <dbReference type="NCBI Taxonomy" id="413964"/>
    <lineage>
        <taxon>Bacteria</taxon>
        <taxon>Pseudomonadati</taxon>
        <taxon>Bacteroidota</taxon>
        <taxon>Cytophagia</taxon>
        <taxon>Cytophagales</taxon>
        <taxon>Flammeovirgaceae</taxon>
        <taxon>Rapidithrix</taxon>
    </lineage>
</organism>
<dbReference type="GO" id="GO:0004553">
    <property type="term" value="F:hydrolase activity, hydrolyzing O-glycosyl compounds"/>
    <property type="evidence" value="ECO:0007669"/>
    <property type="project" value="InterPro"/>
</dbReference>
<dbReference type="GO" id="GO:0016052">
    <property type="term" value="P:carbohydrate catabolic process"/>
    <property type="evidence" value="ECO:0007669"/>
    <property type="project" value="InterPro"/>
</dbReference>
<proteinExistence type="predicted"/>
<gene>
    <name evidence="2" type="ORF">AAG747_17045</name>
</gene>
<dbReference type="CDD" id="cd09620">
    <property type="entry name" value="CBM9_like_3"/>
    <property type="match status" value="1"/>
</dbReference>
<dbReference type="EMBL" id="JBDKWZ010000009">
    <property type="protein sequence ID" value="MEN7549634.1"/>
    <property type="molecule type" value="Genomic_DNA"/>
</dbReference>
<name>A0AAW9SBA7_9BACT</name>
<evidence type="ECO:0000259" key="1">
    <source>
        <dbReference type="Pfam" id="PF06452"/>
    </source>
</evidence>
<dbReference type="InterPro" id="IPR010502">
    <property type="entry name" value="Carb-bd_dom_fam9"/>
</dbReference>